<gene>
    <name evidence="1" type="ORF">FCULG_00006280</name>
</gene>
<organism evidence="1 2">
    <name type="scientific">Fusarium culmorum</name>
    <dbReference type="NCBI Taxonomy" id="5516"/>
    <lineage>
        <taxon>Eukaryota</taxon>
        <taxon>Fungi</taxon>
        <taxon>Dikarya</taxon>
        <taxon>Ascomycota</taxon>
        <taxon>Pezizomycotina</taxon>
        <taxon>Sordariomycetes</taxon>
        <taxon>Hypocreomycetidae</taxon>
        <taxon>Hypocreales</taxon>
        <taxon>Nectriaceae</taxon>
        <taxon>Fusarium</taxon>
    </lineage>
</organism>
<comment type="caution">
    <text evidence="1">The sequence shown here is derived from an EMBL/GenBank/DDBJ whole genome shotgun (WGS) entry which is preliminary data.</text>
</comment>
<dbReference type="Proteomes" id="UP000241587">
    <property type="component" value="Unassembled WGS sequence"/>
</dbReference>
<name>A0A2T4GSB8_FUSCU</name>
<accession>A0A2T4GSB8</accession>
<dbReference type="OrthoDB" id="5243844at2759"/>
<proteinExistence type="predicted"/>
<protein>
    <submittedName>
        <fullName evidence="1">Uncharacterized protein</fullName>
    </submittedName>
</protein>
<evidence type="ECO:0000313" key="2">
    <source>
        <dbReference type="Proteomes" id="UP000241587"/>
    </source>
</evidence>
<keyword evidence="2" id="KW-1185">Reference proteome</keyword>
<dbReference type="EMBL" id="PVEM01000006">
    <property type="protein sequence ID" value="PTD06442.1"/>
    <property type="molecule type" value="Genomic_DNA"/>
</dbReference>
<sequence length="215" mass="25227">MILPASLYGICGPEIVTSIRSICFICFKDYTHRAGLITYVHKSYSEAFKKPLYYLECKHNRQESNHTERFHGTRHSPKPSTEADRSAYCLLCKYGLLIQGFDLYLRKKHETQGAFEGEFACLDCLNQSLEFRIKDKDHWILHIKEHHNGGHIPGAVIPQSLQNNRRRARKKSIKRKLELEEDLVYKRLKTDVTDDTLKDLGRDPRFYDCFEDSDW</sequence>
<dbReference type="AlphaFoldDB" id="A0A2T4GSB8"/>
<reference evidence="1 2" key="1">
    <citation type="submission" date="2018-02" db="EMBL/GenBank/DDBJ databases">
        <title>Fusarium culmorum secondary metabolites in fungal-bacterial-plant interactions.</title>
        <authorList>
            <person name="Schmidt R."/>
        </authorList>
    </citation>
    <scope>NUCLEOTIDE SEQUENCE [LARGE SCALE GENOMIC DNA]</scope>
    <source>
        <strain evidence="1 2">PV</strain>
    </source>
</reference>
<evidence type="ECO:0000313" key="1">
    <source>
        <dbReference type="EMBL" id="PTD06442.1"/>
    </source>
</evidence>